<keyword evidence="1" id="KW-0812">Transmembrane</keyword>
<dbReference type="STRING" id="909626.AQJ91_05560"/>
<proteinExistence type="predicted"/>
<evidence type="ECO:0000256" key="1">
    <source>
        <dbReference type="SAM" id="Phobius"/>
    </source>
</evidence>
<feature type="transmembrane region" description="Helical" evidence="1">
    <location>
        <begin position="45"/>
        <end position="63"/>
    </location>
</feature>
<reference evidence="2 3" key="1">
    <citation type="submission" date="2015-10" db="EMBL/GenBank/DDBJ databases">
        <title>Draft genome sequence of Streptomyces sp. RV15, isolated from a marine sponge.</title>
        <authorList>
            <person name="Ruckert C."/>
            <person name="Abdelmohsen U.R."/>
            <person name="Winkler A."/>
            <person name="Hentschel U."/>
            <person name="Kalinowski J."/>
            <person name="Kampfer P."/>
            <person name="Glaeser S."/>
        </authorList>
    </citation>
    <scope>NUCLEOTIDE SEQUENCE [LARGE SCALE GENOMIC DNA]</scope>
    <source>
        <strain evidence="2 3">RV15</strain>
    </source>
</reference>
<keyword evidence="3" id="KW-1185">Reference proteome</keyword>
<feature type="transmembrane region" description="Helical" evidence="1">
    <location>
        <begin position="84"/>
        <end position="117"/>
    </location>
</feature>
<feature type="transmembrane region" description="Helical" evidence="1">
    <location>
        <begin position="191"/>
        <end position="215"/>
    </location>
</feature>
<feature type="transmembrane region" description="Helical" evidence="1">
    <location>
        <begin position="123"/>
        <end position="144"/>
    </location>
</feature>
<feature type="transmembrane region" description="Helical" evidence="1">
    <location>
        <begin position="151"/>
        <end position="171"/>
    </location>
</feature>
<organism evidence="2 3">
    <name type="scientific">Streptomyces dysideae</name>
    <dbReference type="NCBI Taxonomy" id="909626"/>
    <lineage>
        <taxon>Bacteria</taxon>
        <taxon>Bacillati</taxon>
        <taxon>Actinomycetota</taxon>
        <taxon>Actinomycetes</taxon>
        <taxon>Kitasatosporales</taxon>
        <taxon>Streptomycetaceae</taxon>
        <taxon>Streptomyces</taxon>
    </lineage>
</organism>
<keyword evidence="1" id="KW-1133">Transmembrane helix</keyword>
<name>A0A101V459_9ACTN</name>
<comment type="caution">
    <text evidence="2">The sequence shown here is derived from an EMBL/GenBank/DDBJ whole genome shotgun (WGS) entry which is preliminary data.</text>
</comment>
<evidence type="ECO:0000313" key="2">
    <source>
        <dbReference type="EMBL" id="KUO22180.1"/>
    </source>
</evidence>
<dbReference type="OrthoDB" id="4119894at2"/>
<keyword evidence="1" id="KW-0472">Membrane</keyword>
<evidence type="ECO:0000313" key="3">
    <source>
        <dbReference type="Proteomes" id="UP000053260"/>
    </source>
</evidence>
<dbReference type="AlphaFoldDB" id="A0A101V459"/>
<dbReference type="Proteomes" id="UP000053260">
    <property type="component" value="Unassembled WGS sequence"/>
</dbReference>
<gene>
    <name evidence="2" type="ORF">AQJ91_05560</name>
</gene>
<protein>
    <submittedName>
        <fullName evidence="2">Uncharacterized protein</fullName>
    </submittedName>
</protein>
<accession>A0A101V459</accession>
<dbReference type="EMBL" id="LMXB01000019">
    <property type="protein sequence ID" value="KUO22180.1"/>
    <property type="molecule type" value="Genomic_DNA"/>
</dbReference>
<sequence length="427" mass="45358">MRAEFLRGFAPWAGAAVLLTLAVGMAAAAAEWQGGWAETRDRLHVGAQLLGVPLALAACCWQGGRERRRRTGELMSAAARGPLARFLASALPVACWVVAGYAVATGLALLATAFYATGDRPHLVVPLTDAVALGSAAVVGQVVGRLVPWRLTAPALAVAGYVGVGVLAYEGTSPVRHLSPLADGSVTDVPVWWQPLAMAAWTGGLATAAVLAYAARRRFTALLPLAAATAAGALLVQTGDGLWHADPLARRQVCDTSTTPQICVNARYEGLLPQVTEALSGLTGRLEGVENLPVRFADLPRRPKPDEAELPMITPIGWSVVRGRLTDPREFAWAAGMALYGRGECETTDPRVARIDDAVEAYLAPSPLQQDFDEADAKGGKAERDRLKERIEARARLAGMGDEERRAWLSEYFATADECDPKEVPAL</sequence>